<feature type="transmembrane region" description="Helical" evidence="1">
    <location>
        <begin position="13"/>
        <end position="33"/>
    </location>
</feature>
<accession>A0A3M0BUG5</accession>
<keyword evidence="3" id="KW-1185">Reference proteome</keyword>
<gene>
    <name evidence="2" type="ORF">CLV39_0051</name>
</gene>
<evidence type="ECO:0000256" key="1">
    <source>
        <dbReference type="SAM" id="Phobius"/>
    </source>
</evidence>
<dbReference type="AlphaFoldDB" id="A0A3M0BUG5"/>
<keyword evidence="1" id="KW-0812">Transmembrane</keyword>
<keyword evidence="1" id="KW-1133">Transmembrane helix</keyword>
<reference evidence="2 3" key="1">
    <citation type="submission" date="2018-10" db="EMBL/GenBank/DDBJ databases">
        <title>Genomic Encyclopedia of Archaeal and Bacterial Type Strains, Phase II (KMG-II): from individual species to whole genera.</title>
        <authorList>
            <person name="Goeker M."/>
        </authorList>
    </citation>
    <scope>NUCLEOTIDE SEQUENCE [LARGE SCALE GENOMIC DNA]</scope>
    <source>
        <strain evidence="2 3">VM1</strain>
    </source>
</reference>
<name>A0A3M0BUG5_9AQUI</name>
<protein>
    <submittedName>
        <fullName evidence="2">Uncharacterized protein</fullName>
    </submittedName>
</protein>
<dbReference type="EMBL" id="REFO01000004">
    <property type="protein sequence ID" value="RMB00057.1"/>
    <property type="molecule type" value="Genomic_DNA"/>
</dbReference>
<sequence>MDRINKELETTEIVSKIFVFALILISVFITYLLGDWKLTATDILAFFMSSILSFVFLSILMFVIAYAFLIILEAITDSIEFFVNLFSKKMKK</sequence>
<proteinExistence type="predicted"/>
<evidence type="ECO:0000313" key="2">
    <source>
        <dbReference type="EMBL" id="RMB00057.1"/>
    </source>
</evidence>
<evidence type="ECO:0000313" key="3">
    <source>
        <dbReference type="Proteomes" id="UP000280842"/>
    </source>
</evidence>
<keyword evidence="1" id="KW-0472">Membrane</keyword>
<feature type="transmembrane region" description="Helical" evidence="1">
    <location>
        <begin position="45"/>
        <end position="72"/>
    </location>
</feature>
<dbReference type="Proteomes" id="UP000280842">
    <property type="component" value="Unassembled WGS sequence"/>
</dbReference>
<organism evidence="2 3">
    <name type="scientific">Hydrogenothermus marinus</name>
    <dbReference type="NCBI Taxonomy" id="133270"/>
    <lineage>
        <taxon>Bacteria</taxon>
        <taxon>Pseudomonadati</taxon>
        <taxon>Aquificota</taxon>
        <taxon>Aquificia</taxon>
        <taxon>Aquificales</taxon>
        <taxon>Hydrogenothermaceae</taxon>
        <taxon>Hydrogenothermus</taxon>
    </lineage>
</organism>
<dbReference type="RefSeq" id="WP_121922234.1">
    <property type="nucleotide sequence ID" value="NZ_REFO01000004.1"/>
</dbReference>
<comment type="caution">
    <text evidence="2">The sequence shown here is derived from an EMBL/GenBank/DDBJ whole genome shotgun (WGS) entry which is preliminary data.</text>
</comment>